<accession>A0AAU2GRR9</accession>
<evidence type="ECO:0000313" key="2">
    <source>
        <dbReference type="EMBL" id="WTU38361.1"/>
    </source>
</evidence>
<organism evidence="2">
    <name type="scientific">Streptomyces sp. NBC_00060</name>
    <dbReference type="NCBI Taxonomy" id="2975636"/>
    <lineage>
        <taxon>Bacteria</taxon>
        <taxon>Bacillati</taxon>
        <taxon>Actinomycetota</taxon>
        <taxon>Actinomycetes</taxon>
        <taxon>Kitasatosporales</taxon>
        <taxon>Streptomycetaceae</taxon>
        <taxon>Streptomyces</taxon>
    </lineage>
</organism>
<protein>
    <submittedName>
        <fullName evidence="2">Uncharacterized protein</fullName>
    </submittedName>
</protein>
<feature type="region of interest" description="Disordered" evidence="1">
    <location>
        <begin position="59"/>
        <end position="87"/>
    </location>
</feature>
<sequence>MPRAPEDMSAWELATTFRIVMDDIARRDRGAETERVLAVRAGYAGALWREMVTRGFAFENEGPAQARRHQHPPPSSSAARRRHSHHP</sequence>
<dbReference type="EMBL" id="CP108253">
    <property type="protein sequence ID" value="WTU38361.1"/>
    <property type="molecule type" value="Genomic_DNA"/>
</dbReference>
<name>A0AAU2GRR9_9ACTN</name>
<proteinExistence type="predicted"/>
<dbReference type="AlphaFoldDB" id="A0AAU2GRR9"/>
<evidence type="ECO:0000256" key="1">
    <source>
        <dbReference type="SAM" id="MobiDB-lite"/>
    </source>
</evidence>
<gene>
    <name evidence="2" type="ORF">OHV25_01705</name>
</gene>
<reference evidence="2" key="1">
    <citation type="submission" date="2022-10" db="EMBL/GenBank/DDBJ databases">
        <title>The complete genomes of actinobacterial strains from the NBC collection.</title>
        <authorList>
            <person name="Joergensen T.S."/>
            <person name="Alvarez Arevalo M."/>
            <person name="Sterndorff E.B."/>
            <person name="Faurdal D."/>
            <person name="Vuksanovic O."/>
            <person name="Mourched A.-S."/>
            <person name="Charusanti P."/>
            <person name="Shaw S."/>
            <person name="Blin K."/>
            <person name="Weber T."/>
        </authorList>
    </citation>
    <scope>NUCLEOTIDE SEQUENCE</scope>
    <source>
        <strain evidence="2">NBC_00060</strain>
    </source>
</reference>